<reference evidence="2" key="2">
    <citation type="submission" date="2023-05" db="EMBL/GenBank/DDBJ databases">
        <authorList>
            <consortium name="Lawrence Berkeley National Laboratory"/>
            <person name="Steindorff A."/>
            <person name="Hensen N."/>
            <person name="Bonometti L."/>
            <person name="Westerberg I."/>
            <person name="Brannstrom I.O."/>
            <person name="Guillou S."/>
            <person name="Cros-Aarteil S."/>
            <person name="Calhoun S."/>
            <person name="Haridas S."/>
            <person name="Kuo A."/>
            <person name="Mondo S."/>
            <person name="Pangilinan J."/>
            <person name="Riley R."/>
            <person name="Labutti K."/>
            <person name="Andreopoulos B."/>
            <person name="Lipzen A."/>
            <person name="Chen C."/>
            <person name="Yanf M."/>
            <person name="Daum C."/>
            <person name="Ng V."/>
            <person name="Clum A."/>
            <person name="Ohm R."/>
            <person name="Martin F."/>
            <person name="Silar P."/>
            <person name="Natvig D."/>
            <person name="Lalanne C."/>
            <person name="Gautier V."/>
            <person name="Ament-Velasquez S.L."/>
            <person name="Kruys A."/>
            <person name="Hutchinson M.I."/>
            <person name="Powell A.J."/>
            <person name="Barry K."/>
            <person name="Miller A.N."/>
            <person name="Grigoriev I.V."/>
            <person name="Debuchy R."/>
            <person name="Gladieux P."/>
            <person name="Thoren M.H."/>
            <person name="Johannesson H."/>
        </authorList>
    </citation>
    <scope>NUCLEOTIDE SEQUENCE</scope>
    <source>
        <strain evidence="2">CBS 532.94</strain>
    </source>
</reference>
<accession>A0AAN7C473</accession>
<dbReference type="SUPFAM" id="SSF48452">
    <property type="entry name" value="TPR-like"/>
    <property type="match status" value="1"/>
</dbReference>
<dbReference type="EMBL" id="MU860299">
    <property type="protein sequence ID" value="KAK4235078.1"/>
    <property type="molecule type" value="Genomic_DNA"/>
</dbReference>
<evidence type="ECO:0000313" key="2">
    <source>
        <dbReference type="EMBL" id="KAK4235078.1"/>
    </source>
</evidence>
<gene>
    <name evidence="2" type="ORF">C8A03DRAFT_37085</name>
</gene>
<proteinExistence type="predicted"/>
<feature type="domain" description="CHAT" evidence="1">
    <location>
        <begin position="671"/>
        <end position="966"/>
    </location>
</feature>
<dbReference type="InterPro" id="IPR011990">
    <property type="entry name" value="TPR-like_helical_dom_sf"/>
</dbReference>
<evidence type="ECO:0000313" key="3">
    <source>
        <dbReference type="Proteomes" id="UP001303760"/>
    </source>
</evidence>
<sequence>MESLQRTESLAGSLARQAFLLAKECSRTRSNEGLARAVTLAENAVDMTEQSDPSRHANLYVFGATLALKCEREGSVEALDKCFDVATKLVAEAITNRTSNTSARSSLRSTSPADEDRAAQLMELCQLLFTKHRGAMTLDRLDKLMKIAKGALAAIPLGESRPSALLNALASLSSERFTTTGTMADLSTALEFGDEALKASPPNSRGRAIRMIDLGHLLGSLFERTATLAGLDQAIRIVRGALAPRGLSSWLQARALNTISILYARRYERTGAAEDFTQATRLAREALETGELSPSSRARSLNNLAAVHVVRFDKSRDGGDLDEGIKLVQEALATVPQDAENRPTRAAVFNTLAALLCMKAGGDQPSGQDVVDEAVDAANMALELSSPHDTNRATYLYTKVKALATRLTRGKADAAARREDTSQIFTSIPEACNRDDISPSMRIQMIRAGGLGLTAMGRWGEASDFLDRAVWRLRTVSPRASEQSDNQHALAVFDGLASEAAALALKAGKGPRHALEALELARCLITGMLLEVREDISLLRDVHRDLAARFTSLRHELHQLPVDPLSPSLWLSRLNQRSEADRGFQDLVAEIRTKPGFKDFLRSPNPRGLITATGFDAIVVVNASVYRCDAILITRETITVQELPLLKLSAAEAWARRLQFARGSPSFNVGPLLEWLWDAIAGPVLDALGFVDAVRHDDDENWRRLCWIPTGILSRLPLHAAGYHTLHDSRTVLDRVMSSYASSLKTLHHGCRQRQHRGASNNTPVPPPTNRAVLVAMSSTPHLPADKALPYVAHEAAMLRALCPSLHLELDEPAPHKDAVQWALRRGSGGGGGCTLFHFAGHGRADALDPSRSGLLLDDWQHSGLLSVGALRAGRPLDDDSDDNPPFLAYLSACSTGANEAASLADEGIHLAGAFQLAGFRHVVGTLWEVSDVQSVEVARVFYETLRDGGMTDAAVCRGLHKAVRVLRDSQVRARGPLRDVKSVARKRPDGEVCLGTAHWVPYVHFGV</sequence>
<comment type="caution">
    <text evidence="2">The sequence shown here is derived from an EMBL/GenBank/DDBJ whole genome shotgun (WGS) entry which is preliminary data.</text>
</comment>
<evidence type="ECO:0000259" key="1">
    <source>
        <dbReference type="Pfam" id="PF12770"/>
    </source>
</evidence>
<organism evidence="2 3">
    <name type="scientific">Achaetomium macrosporum</name>
    <dbReference type="NCBI Taxonomy" id="79813"/>
    <lineage>
        <taxon>Eukaryota</taxon>
        <taxon>Fungi</taxon>
        <taxon>Dikarya</taxon>
        <taxon>Ascomycota</taxon>
        <taxon>Pezizomycotina</taxon>
        <taxon>Sordariomycetes</taxon>
        <taxon>Sordariomycetidae</taxon>
        <taxon>Sordariales</taxon>
        <taxon>Chaetomiaceae</taxon>
        <taxon>Achaetomium</taxon>
    </lineage>
</organism>
<dbReference type="Gene3D" id="1.25.40.10">
    <property type="entry name" value="Tetratricopeptide repeat domain"/>
    <property type="match status" value="1"/>
</dbReference>
<keyword evidence="3" id="KW-1185">Reference proteome</keyword>
<protein>
    <submittedName>
        <fullName evidence="2">CHAT domain-containing protein</fullName>
    </submittedName>
</protein>
<dbReference type="AlphaFoldDB" id="A0AAN7C473"/>
<dbReference type="Pfam" id="PF12770">
    <property type="entry name" value="CHAT"/>
    <property type="match status" value="1"/>
</dbReference>
<dbReference type="Proteomes" id="UP001303760">
    <property type="component" value="Unassembled WGS sequence"/>
</dbReference>
<name>A0AAN7C473_9PEZI</name>
<dbReference type="InterPro" id="IPR024983">
    <property type="entry name" value="CHAT_dom"/>
</dbReference>
<reference evidence="2" key="1">
    <citation type="journal article" date="2023" name="Mol. Phylogenet. Evol.">
        <title>Genome-scale phylogeny and comparative genomics of the fungal order Sordariales.</title>
        <authorList>
            <person name="Hensen N."/>
            <person name="Bonometti L."/>
            <person name="Westerberg I."/>
            <person name="Brannstrom I.O."/>
            <person name="Guillou S."/>
            <person name="Cros-Aarteil S."/>
            <person name="Calhoun S."/>
            <person name="Haridas S."/>
            <person name="Kuo A."/>
            <person name="Mondo S."/>
            <person name="Pangilinan J."/>
            <person name="Riley R."/>
            <person name="LaButti K."/>
            <person name="Andreopoulos B."/>
            <person name="Lipzen A."/>
            <person name="Chen C."/>
            <person name="Yan M."/>
            <person name="Daum C."/>
            <person name="Ng V."/>
            <person name="Clum A."/>
            <person name="Steindorff A."/>
            <person name="Ohm R.A."/>
            <person name="Martin F."/>
            <person name="Silar P."/>
            <person name="Natvig D.O."/>
            <person name="Lalanne C."/>
            <person name="Gautier V."/>
            <person name="Ament-Velasquez S.L."/>
            <person name="Kruys A."/>
            <person name="Hutchinson M.I."/>
            <person name="Powell A.J."/>
            <person name="Barry K."/>
            <person name="Miller A.N."/>
            <person name="Grigoriev I.V."/>
            <person name="Debuchy R."/>
            <person name="Gladieux P."/>
            <person name="Hiltunen Thoren M."/>
            <person name="Johannesson H."/>
        </authorList>
    </citation>
    <scope>NUCLEOTIDE SEQUENCE</scope>
    <source>
        <strain evidence="2">CBS 532.94</strain>
    </source>
</reference>